<feature type="region of interest" description="Disordered" evidence="1">
    <location>
        <begin position="370"/>
        <end position="401"/>
    </location>
</feature>
<gene>
    <name evidence="3" type="ORF">QYE76_067932</name>
</gene>
<dbReference type="InterPro" id="IPR036397">
    <property type="entry name" value="RNaseH_sf"/>
</dbReference>
<evidence type="ECO:0000256" key="1">
    <source>
        <dbReference type="SAM" id="MobiDB-lite"/>
    </source>
</evidence>
<dbReference type="Gene3D" id="3.30.420.10">
    <property type="entry name" value="Ribonuclease H-like superfamily/Ribonuclease H"/>
    <property type="match status" value="1"/>
</dbReference>
<evidence type="ECO:0000313" key="3">
    <source>
        <dbReference type="EMBL" id="KAK1650127.1"/>
    </source>
</evidence>
<proteinExistence type="predicted"/>
<reference evidence="3" key="1">
    <citation type="submission" date="2023-07" db="EMBL/GenBank/DDBJ databases">
        <title>A chromosome-level genome assembly of Lolium multiflorum.</title>
        <authorList>
            <person name="Chen Y."/>
            <person name="Copetti D."/>
            <person name="Kolliker R."/>
            <person name="Studer B."/>
        </authorList>
    </citation>
    <scope>NUCLEOTIDE SEQUENCE</scope>
    <source>
        <strain evidence="3">02402/16</strain>
        <tissue evidence="3">Leaf</tissue>
    </source>
</reference>
<accession>A0AAD8SFC9</accession>
<evidence type="ECO:0000259" key="2">
    <source>
        <dbReference type="PROSITE" id="PS50879"/>
    </source>
</evidence>
<dbReference type="PANTHER" id="PTHR48475:SF2">
    <property type="entry name" value="RIBONUCLEASE H"/>
    <property type="match status" value="1"/>
</dbReference>
<dbReference type="SUPFAM" id="SSF53098">
    <property type="entry name" value="Ribonuclease H-like"/>
    <property type="match status" value="1"/>
</dbReference>
<sequence>MARSESSTSSAASNIMDRGKQIETGLVDFVPHPPSRLDAYTYPEEPMEMTFGRFHFRVGKEGSYRLEIPTFPRFPVEHTESSSSASSIESGDEEISSPRFVSTKASEKLAKIFSDMSFESSADSYISSDSESVDSFDFIDKSTTIGKVFTNLSDGVTESSTAQNSKYHQIYVIGEASRDQDETSEAFDDLGNPYVDPSDLRRGLGNKYAGPTPQWMELQNTGPPDLSRTWTMNFDGSKRLEGAGAGVILISPEGDKLKYVLRMTFQNASNNEAEYEALIHGMKMAKACGATRLKIFGDSQLVAQQVMNQCDAVHDSMIAYKEVYNELEKLFDGCEVNHISRLSNDEADVLANIGSQCLAVPPGVFWEEIAERSTKPTKPKKKEKKPSGATKEEQEEEEEDQDLVMMIQIPWMQTYISYILKKEIPDDPVGDLVLRLTQKSHEKLESPWLGPYIVTEVIGGGAYRIKDKKTGVEEQNPWNVAQLRRFYA</sequence>
<name>A0AAD8SFC9_LOLMU</name>
<dbReference type="PANTHER" id="PTHR48475">
    <property type="entry name" value="RIBONUCLEASE H"/>
    <property type="match status" value="1"/>
</dbReference>
<dbReference type="Pfam" id="PF13456">
    <property type="entry name" value="RVT_3"/>
    <property type="match status" value="1"/>
</dbReference>
<feature type="compositionally biased region" description="Basic residues" evidence="1">
    <location>
        <begin position="375"/>
        <end position="384"/>
    </location>
</feature>
<organism evidence="3 4">
    <name type="scientific">Lolium multiflorum</name>
    <name type="common">Italian ryegrass</name>
    <name type="synonym">Lolium perenne subsp. multiflorum</name>
    <dbReference type="NCBI Taxonomy" id="4521"/>
    <lineage>
        <taxon>Eukaryota</taxon>
        <taxon>Viridiplantae</taxon>
        <taxon>Streptophyta</taxon>
        <taxon>Embryophyta</taxon>
        <taxon>Tracheophyta</taxon>
        <taxon>Spermatophyta</taxon>
        <taxon>Magnoliopsida</taxon>
        <taxon>Liliopsida</taxon>
        <taxon>Poales</taxon>
        <taxon>Poaceae</taxon>
        <taxon>BOP clade</taxon>
        <taxon>Pooideae</taxon>
        <taxon>Poodae</taxon>
        <taxon>Poeae</taxon>
        <taxon>Poeae Chloroplast Group 2 (Poeae type)</taxon>
        <taxon>Loliodinae</taxon>
        <taxon>Loliinae</taxon>
        <taxon>Lolium</taxon>
    </lineage>
</organism>
<dbReference type="PROSITE" id="PS50879">
    <property type="entry name" value="RNASE_H_1"/>
    <property type="match status" value="1"/>
</dbReference>
<comment type="caution">
    <text evidence="3">The sequence shown here is derived from an EMBL/GenBank/DDBJ whole genome shotgun (WGS) entry which is preliminary data.</text>
</comment>
<feature type="domain" description="RNase H type-1" evidence="2">
    <location>
        <begin position="226"/>
        <end position="356"/>
    </location>
</feature>
<protein>
    <recommendedName>
        <fullName evidence="2">RNase H type-1 domain-containing protein</fullName>
    </recommendedName>
</protein>
<keyword evidence="4" id="KW-1185">Reference proteome</keyword>
<dbReference type="InterPro" id="IPR012337">
    <property type="entry name" value="RNaseH-like_sf"/>
</dbReference>
<dbReference type="GO" id="GO:0004523">
    <property type="term" value="F:RNA-DNA hybrid ribonuclease activity"/>
    <property type="evidence" value="ECO:0007669"/>
    <property type="project" value="InterPro"/>
</dbReference>
<evidence type="ECO:0000313" key="4">
    <source>
        <dbReference type="Proteomes" id="UP001231189"/>
    </source>
</evidence>
<feature type="region of interest" description="Disordered" evidence="1">
    <location>
        <begin position="76"/>
        <end position="99"/>
    </location>
</feature>
<dbReference type="EMBL" id="JAUUTY010000004">
    <property type="protein sequence ID" value="KAK1650127.1"/>
    <property type="molecule type" value="Genomic_DNA"/>
</dbReference>
<dbReference type="InterPro" id="IPR002156">
    <property type="entry name" value="RNaseH_domain"/>
</dbReference>
<dbReference type="AlphaFoldDB" id="A0AAD8SFC9"/>
<dbReference type="CDD" id="cd09279">
    <property type="entry name" value="RNase_HI_like"/>
    <property type="match status" value="1"/>
</dbReference>
<dbReference type="GO" id="GO:0003676">
    <property type="term" value="F:nucleic acid binding"/>
    <property type="evidence" value="ECO:0007669"/>
    <property type="project" value="InterPro"/>
</dbReference>
<dbReference type="Proteomes" id="UP001231189">
    <property type="component" value="Unassembled WGS sequence"/>
</dbReference>